<dbReference type="GO" id="GO:0004675">
    <property type="term" value="F:transmembrane receptor protein serine/threonine kinase activity"/>
    <property type="evidence" value="ECO:0007669"/>
    <property type="project" value="UniProtKB-EC"/>
</dbReference>
<evidence type="ECO:0000313" key="22">
    <source>
        <dbReference type="EMBL" id="MDE48226.1"/>
    </source>
</evidence>
<proteinExistence type="inferred from homology"/>
<keyword evidence="7" id="KW-0808">Transferase</keyword>
<comment type="cofactor">
    <cofactor evidence="2">
        <name>Mg(2+)</name>
        <dbReference type="ChEBI" id="CHEBI:18420"/>
    </cofactor>
</comment>
<dbReference type="Gene3D" id="2.10.60.10">
    <property type="entry name" value="CD59"/>
    <property type="match status" value="1"/>
</dbReference>
<comment type="cofactor">
    <cofactor evidence="1">
        <name>Mn(2+)</name>
        <dbReference type="ChEBI" id="CHEBI:29035"/>
    </cofactor>
</comment>
<dbReference type="PANTHER" id="PTHR23255">
    <property type="entry name" value="TRANSFORMING GROWTH FACTOR-BETA RECEPTOR TYPE I AND II"/>
    <property type="match status" value="1"/>
</dbReference>
<comment type="similarity">
    <text evidence="4">Belongs to the protein kinase superfamily. TKL Ser/Thr protein kinase family. TGFB receptor subfamily.</text>
</comment>
<dbReference type="PROSITE" id="PS50011">
    <property type="entry name" value="PROTEIN_KINASE_DOM"/>
    <property type="match status" value="1"/>
</dbReference>
<evidence type="ECO:0000256" key="8">
    <source>
        <dbReference type="ARBA" id="ARBA00022692"/>
    </source>
</evidence>
<dbReference type="PROSITE" id="PS00107">
    <property type="entry name" value="PROTEIN_KINASE_ATP"/>
    <property type="match status" value="1"/>
</dbReference>
<evidence type="ECO:0000256" key="6">
    <source>
        <dbReference type="ARBA" id="ARBA00022527"/>
    </source>
</evidence>
<keyword evidence="13 18" id="KW-0067">ATP-binding</keyword>
<evidence type="ECO:0000256" key="2">
    <source>
        <dbReference type="ARBA" id="ARBA00001946"/>
    </source>
</evidence>
<dbReference type="SMART" id="SM00220">
    <property type="entry name" value="S_TKc"/>
    <property type="match status" value="1"/>
</dbReference>
<dbReference type="GO" id="GO:0005886">
    <property type="term" value="C:plasma membrane"/>
    <property type="evidence" value="ECO:0007669"/>
    <property type="project" value="TreeGrafter"/>
</dbReference>
<evidence type="ECO:0000256" key="15">
    <source>
        <dbReference type="ARBA" id="ARBA00022989"/>
    </source>
</evidence>
<evidence type="ECO:0000256" key="17">
    <source>
        <dbReference type="ARBA" id="ARBA00023170"/>
    </source>
</evidence>
<keyword evidence="9" id="KW-0479">Metal-binding</keyword>
<dbReference type="InterPro" id="IPR000719">
    <property type="entry name" value="Prot_kinase_dom"/>
</dbReference>
<evidence type="ECO:0000256" key="5">
    <source>
        <dbReference type="ARBA" id="ARBA00012401"/>
    </source>
</evidence>
<keyword evidence="17 22" id="KW-0675">Receptor</keyword>
<keyword evidence="12" id="KW-0418">Kinase</keyword>
<evidence type="ECO:0000256" key="10">
    <source>
        <dbReference type="ARBA" id="ARBA00022729"/>
    </source>
</evidence>
<evidence type="ECO:0000256" key="9">
    <source>
        <dbReference type="ARBA" id="ARBA00022723"/>
    </source>
</evidence>
<dbReference type="AlphaFoldDB" id="A0A6G1SCG8"/>
<dbReference type="InterPro" id="IPR017441">
    <property type="entry name" value="Protein_kinase_ATP_BS"/>
</dbReference>
<evidence type="ECO:0000256" key="14">
    <source>
        <dbReference type="ARBA" id="ARBA00022842"/>
    </source>
</evidence>
<dbReference type="InterPro" id="IPR000333">
    <property type="entry name" value="TGFB_receptor"/>
</dbReference>
<keyword evidence="8 20" id="KW-0812">Transmembrane</keyword>
<dbReference type="InterPro" id="IPR045860">
    <property type="entry name" value="Snake_toxin-like_sf"/>
</dbReference>
<evidence type="ECO:0000256" key="7">
    <source>
        <dbReference type="ARBA" id="ARBA00022679"/>
    </source>
</evidence>
<keyword evidence="15 20" id="KW-1133">Transmembrane helix</keyword>
<dbReference type="InterPro" id="IPR001245">
    <property type="entry name" value="Ser-Thr/Tyr_kinase_cat_dom"/>
</dbReference>
<keyword evidence="10" id="KW-0732">Signal</keyword>
<accession>A0A6G1SCG8</accession>
<dbReference type="SUPFAM" id="SSF56112">
    <property type="entry name" value="Protein kinase-like (PK-like)"/>
    <property type="match status" value="1"/>
</dbReference>
<dbReference type="Pfam" id="PF07714">
    <property type="entry name" value="PK_Tyr_Ser-Thr"/>
    <property type="match status" value="1"/>
</dbReference>
<feature type="region of interest" description="Disordered" evidence="19">
    <location>
        <begin position="127"/>
        <end position="152"/>
    </location>
</feature>
<dbReference type="InterPro" id="IPR011009">
    <property type="entry name" value="Kinase-like_dom_sf"/>
</dbReference>
<evidence type="ECO:0000256" key="18">
    <source>
        <dbReference type="PROSITE-ProRule" id="PRU10141"/>
    </source>
</evidence>
<evidence type="ECO:0000256" key="12">
    <source>
        <dbReference type="ARBA" id="ARBA00022777"/>
    </source>
</evidence>
<evidence type="ECO:0000256" key="20">
    <source>
        <dbReference type="SAM" id="Phobius"/>
    </source>
</evidence>
<reference evidence="22" key="1">
    <citation type="submission" date="2018-10" db="EMBL/GenBank/DDBJ databases">
        <title>Transcriptome assembly of Aceria tosichella (Wheat curl mite) Type 2.</title>
        <authorList>
            <person name="Scully E.D."/>
            <person name="Geib S.M."/>
            <person name="Palmer N.A."/>
            <person name="Gupta A.K."/>
            <person name="Sarath G."/>
            <person name="Tatineni S."/>
        </authorList>
    </citation>
    <scope>NUCLEOTIDE SEQUENCE</scope>
    <source>
        <strain evidence="22">LincolnNE</strain>
    </source>
</reference>
<dbReference type="InterPro" id="IPR008271">
    <property type="entry name" value="Ser/Thr_kinase_AS"/>
</dbReference>
<evidence type="ECO:0000256" key="4">
    <source>
        <dbReference type="ARBA" id="ARBA00009605"/>
    </source>
</evidence>
<protein>
    <recommendedName>
        <fullName evidence="5">receptor protein serine/threonine kinase</fullName>
        <ecNumber evidence="5">2.7.11.30</ecNumber>
    </recommendedName>
</protein>
<dbReference type="EMBL" id="GGYP01003455">
    <property type="protein sequence ID" value="MDE48226.1"/>
    <property type="molecule type" value="Transcribed_RNA"/>
</dbReference>
<organism evidence="22">
    <name type="scientific">Aceria tosichella</name>
    <name type="common">wheat curl mite</name>
    <dbReference type="NCBI Taxonomy" id="561515"/>
    <lineage>
        <taxon>Eukaryota</taxon>
        <taxon>Metazoa</taxon>
        <taxon>Ecdysozoa</taxon>
        <taxon>Arthropoda</taxon>
        <taxon>Chelicerata</taxon>
        <taxon>Arachnida</taxon>
        <taxon>Acari</taxon>
        <taxon>Acariformes</taxon>
        <taxon>Trombidiformes</taxon>
        <taxon>Prostigmata</taxon>
        <taxon>Eupodina</taxon>
        <taxon>Eriophyoidea</taxon>
        <taxon>Eriophyidae</taxon>
        <taxon>Eriophyinae</taxon>
        <taxon>Aceriini</taxon>
        <taxon>Aceria</taxon>
    </lineage>
</organism>
<evidence type="ECO:0000256" key="19">
    <source>
        <dbReference type="SAM" id="MobiDB-lite"/>
    </source>
</evidence>
<feature type="domain" description="Protein kinase" evidence="21">
    <location>
        <begin position="288"/>
        <end position="586"/>
    </location>
</feature>
<evidence type="ECO:0000256" key="3">
    <source>
        <dbReference type="ARBA" id="ARBA00004479"/>
    </source>
</evidence>
<dbReference type="GO" id="GO:0043235">
    <property type="term" value="C:receptor complex"/>
    <property type="evidence" value="ECO:0007669"/>
    <property type="project" value="TreeGrafter"/>
</dbReference>
<gene>
    <name evidence="22" type="primary">Tgfbr1_1</name>
    <name evidence="22" type="ORF">g.18265</name>
</gene>
<evidence type="ECO:0000256" key="1">
    <source>
        <dbReference type="ARBA" id="ARBA00001936"/>
    </source>
</evidence>
<name>A0A6G1SCG8_9ACAR</name>
<comment type="subcellular location">
    <subcellularLocation>
        <location evidence="3">Membrane</location>
        <topology evidence="3">Single-pass type I membrane protein</topology>
    </subcellularLocation>
</comment>
<evidence type="ECO:0000256" key="16">
    <source>
        <dbReference type="ARBA" id="ARBA00023136"/>
    </source>
</evidence>
<feature type="binding site" evidence="18">
    <location>
        <position position="315"/>
    </location>
    <ligand>
        <name>ATP</name>
        <dbReference type="ChEBI" id="CHEBI:30616"/>
    </ligand>
</feature>
<evidence type="ECO:0000256" key="11">
    <source>
        <dbReference type="ARBA" id="ARBA00022741"/>
    </source>
</evidence>
<evidence type="ECO:0000256" key="13">
    <source>
        <dbReference type="ARBA" id="ARBA00022840"/>
    </source>
</evidence>
<dbReference type="GO" id="GO:0005524">
    <property type="term" value="F:ATP binding"/>
    <property type="evidence" value="ECO:0007669"/>
    <property type="project" value="UniProtKB-UniRule"/>
</dbReference>
<evidence type="ECO:0000259" key="21">
    <source>
        <dbReference type="PROSITE" id="PS50011"/>
    </source>
</evidence>
<dbReference type="Gene3D" id="3.30.200.20">
    <property type="entry name" value="Phosphorylase Kinase, domain 1"/>
    <property type="match status" value="1"/>
</dbReference>
<keyword evidence="16 20" id="KW-0472">Membrane</keyword>
<dbReference type="PROSITE" id="PS00108">
    <property type="entry name" value="PROTEIN_KINASE_ST"/>
    <property type="match status" value="1"/>
</dbReference>
<keyword evidence="11 18" id="KW-0547">Nucleotide-binding</keyword>
<keyword evidence="14" id="KW-0460">Magnesium</keyword>
<dbReference type="Gene3D" id="1.10.510.10">
    <property type="entry name" value="Transferase(Phosphotransferase) domain 1"/>
    <property type="match status" value="1"/>
</dbReference>
<dbReference type="PANTHER" id="PTHR23255:SF72">
    <property type="entry name" value="RECEPTOR PROTEIN SERINE_THREONINE KINASE"/>
    <property type="match status" value="1"/>
</dbReference>
<sequence>MTMQLNYHNANFLITPSTLLWTCLIVSCCITLTVITPSEALTCFCDHCPNGEQCTTEDHRDSRCFKSVVKVLENNTYFWDQSHGCLSGSDTNLGALQCQTASMSHKEPAYINCCKDEDFCNKYLPSPTGDDDPRWDIDNPPPPTEQPGIAPPSQLNPWPIAVVTALVTLLCVFICCTVYKISTLMYATYWANIKSNNLDSQDSVRSFKVNFDEHLKSHFASHHHNTSSSSASTHTYTISDYLSQKPGSPHDYEHSIASMEHTSTLPDMTSGIGTNVLQPRTIAGVVACSEIVQVGRGRFGRVFSAPYHGEDVAVKAFHAMDYESWRREEEILKKLNHENIVRFIASETRTIESGAVETWMFLEFCPYGSLCDFLDRNEICGPQQAIQIVLSIIRGLSYLHEDYTTGTGGYKPPIAHRDIKSKNILMRSPEICCLADFGHAVFQVNEETLDFGGYDRIQVGTIRYMAPEVLTPSENFDPTQFYTFAQADLYQFGLVLWEICHRTALDVLHPGGPHLLPYDGKVPQNPGIEDMIQLVCKDNYRPPRPVHWERHGVMKVLSSLMVECWRSNPKARMETLGVKKRIKELYDQAIPPQSMFYHNNLLDNFSINPNFTKEKDKSRSTEYTL</sequence>
<keyword evidence="6" id="KW-0723">Serine/threonine-protein kinase</keyword>
<feature type="transmembrane region" description="Helical" evidence="20">
    <location>
        <begin position="12"/>
        <end position="35"/>
    </location>
</feature>
<dbReference type="EC" id="2.7.11.30" evidence="5"/>
<dbReference type="GO" id="GO:0071363">
    <property type="term" value="P:cellular response to growth factor stimulus"/>
    <property type="evidence" value="ECO:0007669"/>
    <property type="project" value="TreeGrafter"/>
</dbReference>